<organism evidence="3 4">
    <name type="scientific">Phytophthora nicotianae P1569</name>
    <dbReference type="NCBI Taxonomy" id="1317065"/>
    <lineage>
        <taxon>Eukaryota</taxon>
        <taxon>Sar</taxon>
        <taxon>Stramenopiles</taxon>
        <taxon>Oomycota</taxon>
        <taxon>Peronosporomycetes</taxon>
        <taxon>Peronosporales</taxon>
        <taxon>Peronosporaceae</taxon>
        <taxon>Phytophthora</taxon>
    </lineage>
</organism>
<dbReference type="EMBL" id="ANIZ01002411">
    <property type="protein sequence ID" value="ETI40836.1"/>
    <property type="molecule type" value="Genomic_DNA"/>
</dbReference>
<sequence>MTRQLYEALNERDVTGKEISFTAGWLSAFKVRHDLKRVRLHGEGASANSEAVSDFFARVQPNLF</sequence>
<evidence type="ECO:0000313" key="4">
    <source>
        <dbReference type="Proteomes" id="UP000018721"/>
    </source>
</evidence>
<feature type="domain" description="HTH CENPB-type" evidence="2">
    <location>
        <begin position="1"/>
        <end position="39"/>
    </location>
</feature>
<keyword evidence="4" id="KW-1185">Reference proteome</keyword>
<dbReference type="InterPro" id="IPR006600">
    <property type="entry name" value="HTH_CenpB_DNA-bd_dom"/>
</dbReference>
<dbReference type="GO" id="GO:0003677">
    <property type="term" value="F:DNA binding"/>
    <property type="evidence" value="ECO:0007669"/>
    <property type="project" value="UniProtKB-KW"/>
</dbReference>
<proteinExistence type="predicted"/>
<reference evidence="3 4" key="1">
    <citation type="submission" date="2013-11" db="EMBL/GenBank/DDBJ databases">
        <title>The Genome Sequence of Phytophthora parasitica P1569.</title>
        <authorList>
            <consortium name="The Broad Institute Genomics Platform"/>
            <person name="Russ C."/>
            <person name="Tyler B."/>
            <person name="Panabieres F."/>
            <person name="Shan W."/>
            <person name="Tripathy S."/>
            <person name="Grunwald N."/>
            <person name="Machado M."/>
            <person name="Johnson C.S."/>
            <person name="Arredondo F."/>
            <person name="Hong C."/>
            <person name="Coffey M."/>
            <person name="Young S.K."/>
            <person name="Zeng Q."/>
            <person name="Gargeya S."/>
            <person name="Fitzgerald M."/>
            <person name="Abouelleil A."/>
            <person name="Alvarado L."/>
            <person name="Chapman S.B."/>
            <person name="Gainer-Dewar J."/>
            <person name="Goldberg J."/>
            <person name="Griggs A."/>
            <person name="Gujja S."/>
            <person name="Hansen M."/>
            <person name="Howarth C."/>
            <person name="Imamovic A."/>
            <person name="Ireland A."/>
            <person name="Larimer J."/>
            <person name="McCowan C."/>
            <person name="Murphy C."/>
            <person name="Pearson M."/>
            <person name="Poon T.W."/>
            <person name="Priest M."/>
            <person name="Roberts A."/>
            <person name="Saif S."/>
            <person name="Shea T."/>
            <person name="Sykes S."/>
            <person name="Wortman J."/>
            <person name="Nusbaum C."/>
            <person name="Birren B."/>
        </authorList>
    </citation>
    <scope>NUCLEOTIDE SEQUENCE [LARGE SCALE GENOMIC DNA]</scope>
    <source>
        <strain evidence="3 4">P1569</strain>
    </source>
</reference>
<dbReference type="AlphaFoldDB" id="V9EPL6"/>
<name>V9EPL6_PHYNI</name>
<evidence type="ECO:0000313" key="3">
    <source>
        <dbReference type="EMBL" id="ETI40836.1"/>
    </source>
</evidence>
<dbReference type="HOGENOM" id="CLU_2872519_0_0_1"/>
<gene>
    <name evidence="3" type="ORF">F443_13849</name>
</gene>
<dbReference type="Proteomes" id="UP000018721">
    <property type="component" value="Unassembled WGS sequence"/>
</dbReference>
<keyword evidence="1" id="KW-0238">DNA-binding</keyword>
<dbReference type="PROSITE" id="PS51253">
    <property type="entry name" value="HTH_CENPB"/>
    <property type="match status" value="1"/>
</dbReference>
<evidence type="ECO:0000256" key="1">
    <source>
        <dbReference type="ARBA" id="ARBA00023125"/>
    </source>
</evidence>
<evidence type="ECO:0000259" key="2">
    <source>
        <dbReference type="PROSITE" id="PS51253"/>
    </source>
</evidence>
<accession>V9EPL6</accession>
<comment type="caution">
    <text evidence="3">The sequence shown here is derived from an EMBL/GenBank/DDBJ whole genome shotgun (WGS) entry which is preliminary data.</text>
</comment>
<protein>
    <recommendedName>
        <fullName evidence="2">HTH CENPB-type domain-containing protein</fullName>
    </recommendedName>
</protein>